<gene>
    <name evidence="1" type="ORF">HFZ78_15600</name>
</gene>
<dbReference type="Pfam" id="PF04237">
    <property type="entry name" value="YjbR"/>
    <property type="match status" value="1"/>
</dbReference>
<keyword evidence="1" id="KW-0238">DNA-binding</keyword>
<evidence type="ECO:0000313" key="1">
    <source>
        <dbReference type="EMBL" id="QIZ07978.1"/>
    </source>
</evidence>
<reference evidence="1 2" key="1">
    <citation type="submission" date="2020-04" db="EMBL/GenBank/DDBJ databases">
        <title>Genome-Wide Identification of 5-Methylcytosine Sites in Bacterial Genomes By High-Throughput Sequencing of MspJI Restriction Fragments.</title>
        <authorList>
            <person name="Wu V."/>
        </authorList>
    </citation>
    <scope>NUCLEOTIDE SEQUENCE [LARGE SCALE GENOMIC DNA]</scope>
    <source>
        <strain evidence="1 2">S2</strain>
    </source>
</reference>
<sequence length="130" mass="15129">MIHNKNINSIQGKELLSKVREIAIHFPEVTEAVDKFGHTSFRVKDKPFIMMGENEEGTSLAIKTLKTTQQLLLEQPERFFKTRYIGQHGWTSLFTNQDLNWEEIEGYIKEAYLQTAPKKLSNEVLEAFQK</sequence>
<dbReference type="InterPro" id="IPR038056">
    <property type="entry name" value="YjbR-like_sf"/>
</dbReference>
<accession>A0A6H1P379</accession>
<dbReference type="SUPFAM" id="SSF142906">
    <property type="entry name" value="YjbR-like"/>
    <property type="match status" value="1"/>
</dbReference>
<protein>
    <submittedName>
        <fullName evidence="1">MmcQ/YjbR family DNA-binding protein</fullName>
    </submittedName>
</protein>
<evidence type="ECO:0000313" key="2">
    <source>
        <dbReference type="Proteomes" id="UP000501868"/>
    </source>
</evidence>
<reference evidence="1 2" key="2">
    <citation type="submission" date="2020-04" db="EMBL/GenBank/DDBJ databases">
        <authorList>
            <person name="Fomenkov A."/>
            <person name="Anton B.P."/>
            <person name="Roberts R.J."/>
        </authorList>
    </citation>
    <scope>NUCLEOTIDE SEQUENCE [LARGE SCALE GENOMIC DNA]</scope>
    <source>
        <strain evidence="1 2">S2</strain>
    </source>
</reference>
<dbReference type="EMBL" id="CP051128">
    <property type="protein sequence ID" value="QIZ07978.1"/>
    <property type="molecule type" value="Genomic_DNA"/>
</dbReference>
<dbReference type="Gene3D" id="3.90.1150.30">
    <property type="match status" value="1"/>
</dbReference>
<proteinExistence type="predicted"/>
<dbReference type="Proteomes" id="UP000501868">
    <property type="component" value="Chromosome"/>
</dbReference>
<dbReference type="GO" id="GO:0003677">
    <property type="term" value="F:DNA binding"/>
    <property type="evidence" value="ECO:0007669"/>
    <property type="project" value="UniProtKB-KW"/>
</dbReference>
<dbReference type="InterPro" id="IPR058532">
    <property type="entry name" value="YjbR/MT2646/Rv2570-like"/>
</dbReference>
<name>A0A6H1P379_PRIMG</name>
<dbReference type="AlphaFoldDB" id="A0A6H1P379"/>
<organism evidence="1 2">
    <name type="scientific">Priestia megaterium</name>
    <name type="common">Bacillus megaterium</name>
    <dbReference type="NCBI Taxonomy" id="1404"/>
    <lineage>
        <taxon>Bacteria</taxon>
        <taxon>Bacillati</taxon>
        <taxon>Bacillota</taxon>
        <taxon>Bacilli</taxon>
        <taxon>Bacillales</taxon>
        <taxon>Bacillaceae</taxon>
        <taxon>Priestia</taxon>
    </lineage>
</organism>